<name>A0A5J4YL65_PORPP</name>
<feature type="compositionally biased region" description="Basic and acidic residues" evidence="1">
    <location>
        <begin position="262"/>
        <end position="282"/>
    </location>
</feature>
<feature type="compositionally biased region" description="Acidic residues" evidence="1">
    <location>
        <begin position="292"/>
        <end position="302"/>
    </location>
</feature>
<accession>A0A5J4YL65</accession>
<evidence type="ECO:0000313" key="2">
    <source>
        <dbReference type="EMBL" id="KAA8492166.1"/>
    </source>
</evidence>
<proteinExistence type="predicted"/>
<organism evidence="2 3">
    <name type="scientific">Porphyridium purpureum</name>
    <name type="common">Red alga</name>
    <name type="synonym">Porphyridium cruentum</name>
    <dbReference type="NCBI Taxonomy" id="35688"/>
    <lineage>
        <taxon>Eukaryota</taxon>
        <taxon>Rhodophyta</taxon>
        <taxon>Bangiophyceae</taxon>
        <taxon>Porphyridiales</taxon>
        <taxon>Porphyridiaceae</taxon>
        <taxon>Porphyridium</taxon>
    </lineage>
</organism>
<feature type="region of interest" description="Disordered" evidence="1">
    <location>
        <begin position="234"/>
        <end position="353"/>
    </location>
</feature>
<sequence>MHSSVMVMKGDEIDERPLNRWAQRYIDHRMDETLQVIDKTGKLVTKEKPKRPKRAPRQKPEEIKNWDDIEGPWYAIRIGKDRFRGIVFELEEFKELTEGARKSFGRKYTERDDDVILDALDFVRHSNTRYTEKQKWMKATPLFFAFRHGKNGARGLVHKHQLWTILEKRPELNTKTVEKRAFENCNQGLLFCELAGTESKAWTTLERSLLYLAKNRSVHMTELLDHYMIREEEDELPTGPLPAETPEQGETASENDGVDTMKTGHEERKDGDPKDAEPVDRERKKRKPQDREPEDEEPEDEEIKNLVVGGPVDILDESSSEERPMGDVTDDEVDLPNPNMLDTADARSDEDDDEIDSALEKLIDGVARNAIEDWLKDLELDSWLKDENVDESVPKGIEVPESSKSS</sequence>
<gene>
    <name evidence="2" type="ORF">FVE85_3604</name>
</gene>
<protein>
    <submittedName>
        <fullName evidence="2">Uncharacterized protein</fullName>
    </submittedName>
</protein>
<evidence type="ECO:0000256" key="1">
    <source>
        <dbReference type="SAM" id="MobiDB-lite"/>
    </source>
</evidence>
<dbReference type="Proteomes" id="UP000324585">
    <property type="component" value="Unassembled WGS sequence"/>
</dbReference>
<comment type="caution">
    <text evidence="2">The sequence shown here is derived from an EMBL/GenBank/DDBJ whole genome shotgun (WGS) entry which is preliminary data.</text>
</comment>
<evidence type="ECO:0000313" key="3">
    <source>
        <dbReference type="Proteomes" id="UP000324585"/>
    </source>
</evidence>
<dbReference type="EMBL" id="VRMN01000010">
    <property type="protein sequence ID" value="KAA8492166.1"/>
    <property type="molecule type" value="Genomic_DNA"/>
</dbReference>
<dbReference type="AlphaFoldDB" id="A0A5J4YL65"/>
<reference evidence="3" key="1">
    <citation type="journal article" date="2019" name="Nat. Commun.">
        <title>Expansion of phycobilisome linker gene families in mesophilic red algae.</title>
        <authorList>
            <person name="Lee J."/>
            <person name="Kim D."/>
            <person name="Bhattacharya D."/>
            <person name="Yoon H.S."/>
        </authorList>
    </citation>
    <scope>NUCLEOTIDE SEQUENCE [LARGE SCALE GENOMIC DNA]</scope>
    <source>
        <strain evidence="3">CCMP 1328</strain>
    </source>
</reference>
<keyword evidence="3" id="KW-1185">Reference proteome</keyword>